<evidence type="ECO:0000256" key="1">
    <source>
        <dbReference type="SAM" id="SignalP"/>
    </source>
</evidence>
<feature type="domain" description="Glycosyl hydrolase family 92" evidence="2">
    <location>
        <begin position="428"/>
        <end position="631"/>
    </location>
</feature>
<organism evidence="4 5">
    <name type="scientific">Sandarakinorhabdus fusca</name>
    <dbReference type="NCBI Taxonomy" id="1439888"/>
    <lineage>
        <taxon>Bacteria</taxon>
        <taxon>Pseudomonadati</taxon>
        <taxon>Pseudomonadota</taxon>
        <taxon>Alphaproteobacteria</taxon>
        <taxon>Sphingomonadales</taxon>
        <taxon>Sphingosinicellaceae</taxon>
        <taxon>Sandarakinorhabdus</taxon>
    </lineage>
</organism>
<dbReference type="Pfam" id="PF17678">
    <property type="entry name" value="Glyco_hydro_92N"/>
    <property type="match status" value="1"/>
</dbReference>
<dbReference type="Gene3D" id="3.30.2080.10">
    <property type="entry name" value="GH92 mannosidase domain"/>
    <property type="match status" value="1"/>
</dbReference>
<feature type="chain" id="PRO_5028863454" evidence="1">
    <location>
        <begin position="29"/>
        <end position="675"/>
    </location>
</feature>
<dbReference type="GO" id="GO:0030246">
    <property type="term" value="F:carbohydrate binding"/>
    <property type="evidence" value="ECO:0007669"/>
    <property type="project" value="InterPro"/>
</dbReference>
<feature type="signal peptide" evidence="1">
    <location>
        <begin position="1"/>
        <end position="28"/>
    </location>
</feature>
<keyword evidence="5" id="KW-1185">Reference proteome</keyword>
<dbReference type="Gene3D" id="2.70.98.10">
    <property type="match status" value="1"/>
</dbReference>
<keyword evidence="1" id="KW-0732">Signal</keyword>
<dbReference type="InterPro" id="IPR012939">
    <property type="entry name" value="Glyco_hydro_92"/>
</dbReference>
<feature type="domain" description="Glycosyl hydrolase family 92" evidence="2">
    <location>
        <begin position="251"/>
        <end position="418"/>
    </location>
</feature>
<reference evidence="4 5" key="1">
    <citation type="submission" date="2019-09" db="EMBL/GenBank/DDBJ databases">
        <title>Polymorphobacter sp. isolated from a lake in China.</title>
        <authorList>
            <person name="Liu Z."/>
        </authorList>
    </citation>
    <scope>NUCLEOTIDE SEQUENCE [LARGE SCALE GENOMIC DNA]</scope>
    <source>
        <strain evidence="4 5">D40P</strain>
    </source>
</reference>
<proteinExistence type="predicted"/>
<gene>
    <name evidence="4" type="ORF">F3168_12970</name>
</gene>
<dbReference type="InterPro" id="IPR008928">
    <property type="entry name" value="6-hairpin_glycosidase_sf"/>
</dbReference>
<sequence>MNVRFRAFRFLVALAATVVSAGSAPAVARPPGLLVDPFVGTLADFGQLSPAAVAPYGMVQIGPDTDPANHAGYDHAATRLVGFSHTRGVGVGCGGAGGDVRINVGYGGDPLAAPIDKRRERAHAGYYRVAYGRGIIAEMTATRGTGAIRFTMPRSGPVTVSVDFGPGYAKRIAAKWQAKADGDLHADFSAGTVCDAGIYHLHSATRLLRAGKPVTAHWQGDGSRATLMLTVRSGDVVELRTGLSAVDAAAAAAVRETEMGDMSFDHVAARALADWNTQLSRLTISGSRAEQALFYTALFRVMQTPVAITDPDGRTRGSDGRILQLDPGEQHYASWAMWDNYRTQMPLLALIDPVRAEAIARALVRLYASGKQRWATSDEPFLTVRTEHAGIALLDFRRKGIIGFDAKAALSGMVAESSTLARNTPDEQIEAAYDDWATAELAADLGEPDLARSFHDKALGYRPMWLDTFRDLGPDADVVKARGLYQGTLAQYRWAPVFDLPWLAQAMEPRLIPELERFFGDNLFNITNQPDLHVPYLLAWAGRRDASLAIVRRYLSLPVAHRYTNSGVRPEPWIGRSFALAPQGFADGMDDDAGTMSAWYIWATLGLYPLTPGEPRYLVTKPIPKVTVLRPFHDVDIVLRKGRDGLLTIGGQEVTGIFVEHTMLDGIAAAKTAQK</sequence>
<dbReference type="Proteomes" id="UP000481327">
    <property type="component" value="Unassembled WGS sequence"/>
</dbReference>
<dbReference type="AlphaFoldDB" id="A0A7C9KZM0"/>
<accession>A0A7C9KZM0</accession>
<dbReference type="SUPFAM" id="SSF48208">
    <property type="entry name" value="Six-hairpin glycosidases"/>
    <property type="match status" value="2"/>
</dbReference>
<evidence type="ECO:0000259" key="3">
    <source>
        <dbReference type="Pfam" id="PF17678"/>
    </source>
</evidence>
<dbReference type="Gene3D" id="1.20.1610.10">
    <property type="entry name" value="alpha-1,2-mannosidases domains"/>
    <property type="match status" value="1"/>
</dbReference>
<dbReference type="PANTHER" id="PTHR12143:SF39">
    <property type="entry name" value="SECRETED PROTEIN"/>
    <property type="match status" value="1"/>
</dbReference>
<dbReference type="OrthoDB" id="9804511at2"/>
<dbReference type="InterPro" id="IPR041371">
    <property type="entry name" value="GH92_N"/>
</dbReference>
<dbReference type="PANTHER" id="PTHR12143">
    <property type="entry name" value="PEPTIDE N-GLYCANASE PNGASE -RELATED"/>
    <property type="match status" value="1"/>
</dbReference>
<dbReference type="InterPro" id="IPR050883">
    <property type="entry name" value="PNGase"/>
</dbReference>
<dbReference type="Gene3D" id="1.20.1050.60">
    <property type="entry name" value="alpha-1,2-mannosidase"/>
    <property type="match status" value="1"/>
</dbReference>
<dbReference type="GO" id="GO:0000224">
    <property type="term" value="F:peptide-N4-(N-acetyl-beta-glucosaminyl)asparagine amidase activity"/>
    <property type="evidence" value="ECO:0007669"/>
    <property type="project" value="TreeGrafter"/>
</dbReference>
<protein>
    <submittedName>
        <fullName evidence="4">Glycosyl hydrolase family 92</fullName>
    </submittedName>
</protein>
<evidence type="ECO:0000313" key="4">
    <source>
        <dbReference type="EMBL" id="MQT18168.1"/>
    </source>
</evidence>
<dbReference type="GO" id="GO:0005975">
    <property type="term" value="P:carbohydrate metabolic process"/>
    <property type="evidence" value="ECO:0007669"/>
    <property type="project" value="InterPro"/>
</dbReference>
<name>A0A7C9KZM0_9SPHN</name>
<dbReference type="EMBL" id="WIOL01000005">
    <property type="protein sequence ID" value="MQT18168.1"/>
    <property type="molecule type" value="Genomic_DNA"/>
</dbReference>
<dbReference type="Pfam" id="PF07971">
    <property type="entry name" value="Glyco_hydro_92"/>
    <property type="match status" value="2"/>
</dbReference>
<evidence type="ECO:0000259" key="2">
    <source>
        <dbReference type="Pfam" id="PF07971"/>
    </source>
</evidence>
<keyword evidence="4" id="KW-0378">Hydrolase</keyword>
<dbReference type="InterPro" id="IPR014718">
    <property type="entry name" value="GH-type_carb-bd"/>
</dbReference>
<evidence type="ECO:0000313" key="5">
    <source>
        <dbReference type="Proteomes" id="UP000481327"/>
    </source>
</evidence>
<dbReference type="GO" id="GO:0005829">
    <property type="term" value="C:cytosol"/>
    <property type="evidence" value="ECO:0007669"/>
    <property type="project" value="TreeGrafter"/>
</dbReference>
<feature type="domain" description="Glycosyl hydrolase family 92 N-terminal" evidence="3">
    <location>
        <begin position="34"/>
        <end position="211"/>
    </location>
</feature>
<dbReference type="RefSeq" id="WP_152578635.1">
    <property type="nucleotide sequence ID" value="NZ_JAATJI010000001.1"/>
</dbReference>
<comment type="caution">
    <text evidence="4">The sequence shown here is derived from an EMBL/GenBank/DDBJ whole genome shotgun (WGS) entry which is preliminary data.</text>
</comment>
<dbReference type="GO" id="GO:0006516">
    <property type="term" value="P:glycoprotein catabolic process"/>
    <property type="evidence" value="ECO:0007669"/>
    <property type="project" value="TreeGrafter"/>
</dbReference>